<dbReference type="EMBL" id="ACJW02000003">
    <property type="protein sequence ID" value="EEP67699.1"/>
    <property type="molecule type" value="Genomic_DNA"/>
</dbReference>
<sequence>MIRQPEMGLSVYFRLPWGGVKWAWSLDEGSLRSEAELRS</sequence>
<comment type="caution">
    <text evidence="1">The sequence shown here is derived from an EMBL/GenBank/DDBJ whole genome shotgun (WGS) entry which is preliminary data.</text>
</comment>
<reference evidence="1" key="1">
    <citation type="submission" date="2009-04" db="EMBL/GenBank/DDBJ databases">
        <authorList>
            <person name="Weinstock G."/>
            <person name="Sodergren E."/>
            <person name="Clifton S."/>
            <person name="Fulton L."/>
            <person name="Fulton B."/>
            <person name="Courtney L."/>
            <person name="Fronick C."/>
            <person name="Harrison M."/>
            <person name="Strong C."/>
            <person name="Farmer C."/>
            <person name="Delahaunty K."/>
            <person name="Markovic C."/>
            <person name="Hall O."/>
            <person name="Minx P."/>
            <person name="Tomlinson C."/>
            <person name="Mitreva M."/>
            <person name="Nelson J."/>
            <person name="Hou S."/>
            <person name="Wollam A."/>
            <person name="Pepin K.H."/>
            <person name="Johnson M."/>
            <person name="Bhonagiri V."/>
            <person name="Nash W.E."/>
            <person name="Warren W."/>
            <person name="Chinwalla A."/>
            <person name="Mardis E.R."/>
            <person name="Wilson R.K."/>
        </authorList>
    </citation>
    <scope>NUCLEOTIDE SEQUENCE [LARGE SCALE GENOMIC DNA]</scope>
    <source>
        <strain evidence="1">ATCC 51147</strain>
    </source>
</reference>
<evidence type="ECO:0000313" key="2">
    <source>
        <dbReference type="Proteomes" id="UP000003009"/>
    </source>
</evidence>
<dbReference type="Proteomes" id="UP000003009">
    <property type="component" value="Unassembled WGS sequence"/>
</dbReference>
<organism evidence="1 2">
    <name type="scientific">Kingella oralis ATCC 51147</name>
    <dbReference type="NCBI Taxonomy" id="629741"/>
    <lineage>
        <taxon>Bacteria</taxon>
        <taxon>Pseudomonadati</taxon>
        <taxon>Pseudomonadota</taxon>
        <taxon>Betaproteobacteria</taxon>
        <taxon>Neisseriales</taxon>
        <taxon>Neisseriaceae</taxon>
        <taxon>Kingella</taxon>
    </lineage>
</organism>
<protein>
    <submittedName>
        <fullName evidence="1">Uncharacterized protein</fullName>
    </submittedName>
</protein>
<gene>
    <name evidence="1" type="ORF">GCWU000324_01948</name>
</gene>
<dbReference type="AlphaFoldDB" id="C4GIS7"/>
<name>C4GIS7_9NEIS</name>
<keyword evidence="2" id="KW-1185">Reference proteome</keyword>
<proteinExistence type="predicted"/>
<evidence type="ECO:0000313" key="1">
    <source>
        <dbReference type="EMBL" id="EEP67699.1"/>
    </source>
</evidence>
<dbReference type="HOGENOM" id="CLU_3311203_0_0_4"/>
<accession>C4GIS7</accession>